<dbReference type="Gene3D" id="3.90.1300.10">
    <property type="entry name" value="Amidase signature (AS) domain"/>
    <property type="match status" value="1"/>
</dbReference>
<dbReference type="NCBIfam" id="TIGR00132">
    <property type="entry name" value="gatA"/>
    <property type="match status" value="1"/>
</dbReference>
<dbReference type="Proteomes" id="UP000823821">
    <property type="component" value="Unassembled WGS sequence"/>
</dbReference>
<evidence type="ECO:0000313" key="13">
    <source>
        <dbReference type="Proteomes" id="UP000823821"/>
    </source>
</evidence>
<evidence type="ECO:0000256" key="5">
    <source>
        <dbReference type="ARBA" id="ARBA00022598"/>
    </source>
</evidence>
<name>A0A9D2HN51_9BACT</name>
<accession>A0A9D2HN51</accession>
<protein>
    <recommendedName>
        <fullName evidence="4 10">Glutamyl-tRNA(Gln) amidotransferase subunit A</fullName>
        <shortName evidence="10">Glu-ADT subunit A</shortName>
        <ecNumber evidence="3 10">6.3.5.7</ecNumber>
    </recommendedName>
</protein>
<dbReference type="GO" id="GO:0006412">
    <property type="term" value="P:translation"/>
    <property type="evidence" value="ECO:0007669"/>
    <property type="project" value="UniProtKB-UniRule"/>
</dbReference>
<evidence type="ECO:0000256" key="4">
    <source>
        <dbReference type="ARBA" id="ARBA00014428"/>
    </source>
</evidence>
<dbReference type="InterPro" id="IPR036928">
    <property type="entry name" value="AS_sf"/>
</dbReference>
<dbReference type="InterPro" id="IPR004412">
    <property type="entry name" value="GatA"/>
</dbReference>
<evidence type="ECO:0000256" key="8">
    <source>
        <dbReference type="ARBA" id="ARBA00022917"/>
    </source>
</evidence>
<dbReference type="InterPro" id="IPR020556">
    <property type="entry name" value="Amidase_CS"/>
</dbReference>
<sequence length="491" mass="51869">MTDFCSLSLGDALDALLARRMTAEQATRACLDRIAATEPVVDALLHVDADNALEHARALDAAGPDSGKPLWGIPVTVKDALSTVGMPTTAGSRILEGFLPVYDAFVVERLKDAGAVILGKNNLDEFAMGSGTENSAYKPSRNPWNPQCVPGGSSGGSAASVAAGQCFASLGSDTGGSIRQPAALCGCVGLKPTYGRVSRYGLIAYGSSLDQVGPLARSVEDCARVLAVIAGYDERDATCDPRAVDDYLGAAREGKNSASLNGVRLGLPREFYGDGLAPEVRAACQKAIDAARAAGTEIVDVSLPHTHAAIATYYIIAMAEASSNLARFDGVRYGRRAENVNNLEELYLRSRSEGFGQEVKRRIMLGTYVLSSGYYDAYYRKAAQVRRLIRDEYHAALQQCDALLCPVSPVTAWNLGQKNADPLQMYLMDAYTLSLNLAGLPGLSLPVGLGQESGLPVGMQLMGRPFEEAPLLRMGAALETVLPAIGSPAGL</sequence>
<evidence type="ECO:0000256" key="3">
    <source>
        <dbReference type="ARBA" id="ARBA00012739"/>
    </source>
</evidence>
<evidence type="ECO:0000256" key="2">
    <source>
        <dbReference type="ARBA" id="ARBA00011123"/>
    </source>
</evidence>
<comment type="function">
    <text evidence="10">Allows the formation of correctly charged Gln-tRNA(Gln) through the transamidation of misacylated Glu-tRNA(Gln) in organisms which lack glutaminyl-tRNA synthetase. The reaction takes place in the presence of glutamine and ATP through an activated gamma-phospho-Glu-tRNA(Gln).</text>
</comment>
<keyword evidence="8 10" id="KW-0648">Protein biosynthesis</keyword>
<feature type="active site" description="Charge relay system" evidence="10">
    <location>
        <position position="78"/>
    </location>
</feature>
<dbReference type="AlphaFoldDB" id="A0A9D2HN51"/>
<keyword evidence="7 10" id="KW-0067">ATP-binding</keyword>
<evidence type="ECO:0000256" key="7">
    <source>
        <dbReference type="ARBA" id="ARBA00022840"/>
    </source>
</evidence>
<proteinExistence type="inferred from homology"/>
<dbReference type="PANTHER" id="PTHR11895:SF151">
    <property type="entry name" value="GLUTAMYL-TRNA(GLN) AMIDOTRANSFERASE SUBUNIT A"/>
    <property type="match status" value="1"/>
</dbReference>
<dbReference type="GO" id="GO:0005524">
    <property type="term" value="F:ATP binding"/>
    <property type="evidence" value="ECO:0007669"/>
    <property type="project" value="UniProtKB-KW"/>
</dbReference>
<comment type="subunit">
    <text evidence="2 10">Heterotrimer of A, B and C subunits.</text>
</comment>
<reference evidence="12" key="1">
    <citation type="journal article" date="2021" name="PeerJ">
        <title>Extensive microbial diversity within the chicken gut microbiome revealed by metagenomics and culture.</title>
        <authorList>
            <person name="Gilroy R."/>
            <person name="Ravi A."/>
            <person name="Getino M."/>
            <person name="Pursley I."/>
            <person name="Horton D.L."/>
            <person name="Alikhan N.F."/>
            <person name="Baker D."/>
            <person name="Gharbi K."/>
            <person name="Hall N."/>
            <person name="Watson M."/>
            <person name="Adriaenssens E.M."/>
            <person name="Foster-Nyarko E."/>
            <person name="Jarju S."/>
            <person name="Secka A."/>
            <person name="Antonio M."/>
            <person name="Oren A."/>
            <person name="Chaudhuri R.R."/>
            <person name="La Ragione R."/>
            <person name="Hildebrand F."/>
            <person name="Pallen M.J."/>
        </authorList>
    </citation>
    <scope>NUCLEOTIDE SEQUENCE</scope>
    <source>
        <strain evidence="12">5032</strain>
    </source>
</reference>
<dbReference type="InterPro" id="IPR023631">
    <property type="entry name" value="Amidase_dom"/>
</dbReference>
<keyword evidence="6 10" id="KW-0547">Nucleotide-binding</keyword>
<dbReference type="PANTHER" id="PTHR11895">
    <property type="entry name" value="TRANSAMIDASE"/>
    <property type="match status" value="1"/>
</dbReference>
<evidence type="ECO:0000256" key="10">
    <source>
        <dbReference type="HAMAP-Rule" id="MF_00120"/>
    </source>
</evidence>
<comment type="catalytic activity">
    <reaction evidence="9 10">
        <text>L-glutamyl-tRNA(Gln) + L-glutamine + ATP + H2O = L-glutaminyl-tRNA(Gln) + L-glutamate + ADP + phosphate + H(+)</text>
        <dbReference type="Rhea" id="RHEA:17521"/>
        <dbReference type="Rhea" id="RHEA-COMP:9681"/>
        <dbReference type="Rhea" id="RHEA-COMP:9684"/>
        <dbReference type="ChEBI" id="CHEBI:15377"/>
        <dbReference type="ChEBI" id="CHEBI:15378"/>
        <dbReference type="ChEBI" id="CHEBI:29985"/>
        <dbReference type="ChEBI" id="CHEBI:30616"/>
        <dbReference type="ChEBI" id="CHEBI:43474"/>
        <dbReference type="ChEBI" id="CHEBI:58359"/>
        <dbReference type="ChEBI" id="CHEBI:78520"/>
        <dbReference type="ChEBI" id="CHEBI:78521"/>
        <dbReference type="ChEBI" id="CHEBI:456216"/>
        <dbReference type="EC" id="6.3.5.7"/>
    </reaction>
</comment>
<dbReference type="EC" id="6.3.5.7" evidence="3 10"/>
<dbReference type="HAMAP" id="MF_00120">
    <property type="entry name" value="GatA"/>
    <property type="match status" value="1"/>
</dbReference>
<dbReference type="GO" id="GO:0050567">
    <property type="term" value="F:glutaminyl-tRNA synthase (glutamine-hydrolyzing) activity"/>
    <property type="evidence" value="ECO:0007669"/>
    <property type="project" value="UniProtKB-UniRule"/>
</dbReference>
<feature type="active site" description="Charge relay system" evidence="10">
    <location>
        <position position="153"/>
    </location>
</feature>
<reference evidence="12" key="2">
    <citation type="submission" date="2021-04" db="EMBL/GenBank/DDBJ databases">
        <authorList>
            <person name="Gilroy R."/>
        </authorList>
    </citation>
    <scope>NUCLEOTIDE SEQUENCE</scope>
    <source>
        <strain evidence="12">5032</strain>
    </source>
</reference>
<evidence type="ECO:0000256" key="6">
    <source>
        <dbReference type="ARBA" id="ARBA00022741"/>
    </source>
</evidence>
<keyword evidence="5 10" id="KW-0436">Ligase</keyword>
<dbReference type="EMBL" id="DWZD01000049">
    <property type="protein sequence ID" value="HJA79751.1"/>
    <property type="molecule type" value="Genomic_DNA"/>
</dbReference>
<comment type="similarity">
    <text evidence="1 10">Belongs to the amidase family. GatA subfamily.</text>
</comment>
<dbReference type="SUPFAM" id="SSF75304">
    <property type="entry name" value="Amidase signature (AS) enzymes"/>
    <property type="match status" value="1"/>
</dbReference>
<feature type="active site" description="Acyl-ester intermediate" evidence="10">
    <location>
        <position position="177"/>
    </location>
</feature>
<evidence type="ECO:0000313" key="12">
    <source>
        <dbReference type="EMBL" id="HJA79751.1"/>
    </source>
</evidence>
<gene>
    <name evidence="10 12" type="primary">gatA</name>
    <name evidence="12" type="ORF">H9784_09345</name>
</gene>
<evidence type="ECO:0000256" key="9">
    <source>
        <dbReference type="ARBA" id="ARBA00047407"/>
    </source>
</evidence>
<evidence type="ECO:0000259" key="11">
    <source>
        <dbReference type="Pfam" id="PF01425"/>
    </source>
</evidence>
<organism evidence="12 13">
    <name type="scientific">Candidatus Desulfovibrio intestinavium</name>
    <dbReference type="NCBI Taxonomy" id="2838534"/>
    <lineage>
        <taxon>Bacteria</taxon>
        <taxon>Pseudomonadati</taxon>
        <taxon>Thermodesulfobacteriota</taxon>
        <taxon>Desulfovibrionia</taxon>
        <taxon>Desulfovibrionales</taxon>
        <taxon>Desulfovibrionaceae</taxon>
        <taxon>Desulfovibrio</taxon>
    </lineage>
</organism>
<comment type="caution">
    <text evidence="12">The sequence shown here is derived from an EMBL/GenBank/DDBJ whole genome shotgun (WGS) entry which is preliminary data.</text>
</comment>
<evidence type="ECO:0000256" key="1">
    <source>
        <dbReference type="ARBA" id="ARBA00008069"/>
    </source>
</evidence>
<feature type="domain" description="Amidase" evidence="11">
    <location>
        <begin position="26"/>
        <end position="472"/>
    </location>
</feature>
<dbReference type="InterPro" id="IPR000120">
    <property type="entry name" value="Amidase"/>
</dbReference>
<dbReference type="GO" id="GO:0030956">
    <property type="term" value="C:glutamyl-tRNA(Gln) amidotransferase complex"/>
    <property type="evidence" value="ECO:0007669"/>
    <property type="project" value="InterPro"/>
</dbReference>
<dbReference type="Pfam" id="PF01425">
    <property type="entry name" value="Amidase"/>
    <property type="match status" value="1"/>
</dbReference>
<dbReference type="PROSITE" id="PS00571">
    <property type="entry name" value="AMIDASES"/>
    <property type="match status" value="1"/>
</dbReference>